<accession>A0A8S0Z7X1</accession>
<protein>
    <recommendedName>
        <fullName evidence="2">Carboxylesterase type B domain-containing protein</fullName>
    </recommendedName>
</protein>
<dbReference type="EMBL" id="CADEBC010000590">
    <property type="protein sequence ID" value="CAB3257145.1"/>
    <property type="molecule type" value="Genomic_DNA"/>
</dbReference>
<sequence>MYNYSTPYNENCEFGHTEDCLYLTIYSPANQEIYDMAVIVWIHEESHMHAPDFFIDEGLIVVTVSFRTSIFGFLNTGDSFAEGNMGAKDILAALRWIRDYISYFNGDLNKVTVFGSGTHANIVASLLLSPASEDLFRRVIIQDGCALSPADYRTYNFEISKKLYWNLNGPFEKFNRTRFYEILKEGTVRQLLLASRELFDSTEVRDNQRLINSFGPTVEISGTTTFMYKPPLQIYKRKITNNVVEVMIGYTNLNSLYKLEGFVRNKKLLKYLNYNFQYLLPFGGRRDEYGSKLYKKIRRQIMDFYFVNGTVEERSLRRYAKYVSDQVIYPILQQARLHAKVSCNNVYLYRFAYRGSFNIVWNTFLRNLNWNGATESDEICYQFRCKSLSHAYDTVDSSEKVLIKKIARLWANFVKHGNPTLDTGDKVLEGLQWSPLIPHKGLRGLNIGKTVKIINVPEQKRMKFWDQLRIEFFSDGEKNDDL</sequence>
<keyword evidence="5" id="KW-1185">Reference proteome</keyword>
<evidence type="ECO:0000313" key="5">
    <source>
        <dbReference type="Proteomes" id="UP000494106"/>
    </source>
</evidence>
<dbReference type="Gene3D" id="3.40.50.1820">
    <property type="entry name" value="alpha/beta hydrolase"/>
    <property type="match status" value="1"/>
</dbReference>
<dbReference type="AlphaFoldDB" id="A0A8S0Z7X1"/>
<dbReference type="InterPro" id="IPR002018">
    <property type="entry name" value="CarbesteraseB"/>
</dbReference>
<proteinExistence type="predicted"/>
<reference evidence="5 6" key="1">
    <citation type="submission" date="2020-04" db="EMBL/GenBank/DDBJ databases">
        <authorList>
            <person name="Wallbank WR R."/>
            <person name="Pardo Diaz C."/>
            <person name="Kozak K."/>
            <person name="Martin S."/>
            <person name="Jiggins C."/>
            <person name="Moest M."/>
            <person name="Warren A I."/>
            <person name="Byers J.R.P. K."/>
            <person name="Montejo-Kovacevich G."/>
            <person name="Yen C E."/>
        </authorList>
    </citation>
    <scope>NUCLEOTIDE SEQUENCE [LARGE SCALE GENOMIC DNA]</scope>
</reference>
<dbReference type="InterPro" id="IPR050309">
    <property type="entry name" value="Type-B_Carboxylest/Lipase"/>
</dbReference>
<dbReference type="InterPro" id="IPR029058">
    <property type="entry name" value="AB_hydrolase_fold"/>
</dbReference>
<keyword evidence="1" id="KW-0325">Glycoprotein</keyword>
<evidence type="ECO:0000313" key="6">
    <source>
        <dbReference type="Proteomes" id="UP000494256"/>
    </source>
</evidence>
<dbReference type="SUPFAM" id="SSF53474">
    <property type="entry name" value="alpha/beta-Hydrolases"/>
    <property type="match status" value="1"/>
</dbReference>
<evidence type="ECO:0000313" key="3">
    <source>
        <dbReference type="EMBL" id="CAB3229009.1"/>
    </source>
</evidence>
<name>A0A8S0Z7X1_ARCPL</name>
<gene>
    <name evidence="4" type="ORF">APLA_LOCUS15810</name>
    <name evidence="3" type="ORF">APLA_LOCUS3797</name>
</gene>
<dbReference type="OrthoDB" id="3200163at2759"/>
<organism evidence="3 6">
    <name type="scientific">Arctia plantaginis</name>
    <name type="common">Wood tiger moth</name>
    <name type="synonym">Phalaena plantaginis</name>
    <dbReference type="NCBI Taxonomy" id="874455"/>
    <lineage>
        <taxon>Eukaryota</taxon>
        <taxon>Metazoa</taxon>
        <taxon>Ecdysozoa</taxon>
        <taxon>Arthropoda</taxon>
        <taxon>Hexapoda</taxon>
        <taxon>Insecta</taxon>
        <taxon>Pterygota</taxon>
        <taxon>Neoptera</taxon>
        <taxon>Endopterygota</taxon>
        <taxon>Lepidoptera</taxon>
        <taxon>Glossata</taxon>
        <taxon>Ditrysia</taxon>
        <taxon>Noctuoidea</taxon>
        <taxon>Erebidae</taxon>
        <taxon>Arctiinae</taxon>
        <taxon>Arctia</taxon>
    </lineage>
</organism>
<dbReference type="EMBL" id="CADEBD010000284">
    <property type="protein sequence ID" value="CAB3229009.1"/>
    <property type="molecule type" value="Genomic_DNA"/>
</dbReference>
<dbReference type="Proteomes" id="UP000494256">
    <property type="component" value="Unassembled WGS sequence"/>
</dbReference>
<dbReference type="PANTHER" id="PTHR11559">
    <property type="entry name" value="CARBOXYLESTERASE"/>
    <property type="match status" value="1"/>
</dbReference>
<evidence type="ECO:0000313" key="4">
    <source>
        <dbReference type="EMBL" id="CAB3257145.1"/>
    </source>
</evidence>
<dbReference type="Proteomes" id="UP000494106">
    <property type="component" value="Unassembled WGS sequence"/>
</dbReference>
<dbReference type="Pfam" id="PF00135">
    <property type="entry name" value="COesterase"/>
    <property type="match status" value="1"/>
</dbReference>
<feature type="domain" description="Carboxylesterase type B" evidence="2">
    <location>
        <begin position="8"/>
        <end position="465"/>
    </location>
</feature>
<evidence type="ECO:0000259" key="2">
    <source>
        <dbReference type="Pfam" id="PF00135"/>
    </source>
</evidence>
<evidence type="ECO:0000256" key="1">
    <source>
        <dbReference type="ARBA" id="ARBA00023180"/>
    </source>
</evidence>
<comment type="caution">
    <text evidence="3">The sequence shown here is derived from an EMBL/GenBank/DDBJ whole genome shotgun (WGS) entry which is preliminary data.</text>
</comment>